<comment type="catalytic activity">
    <reaction evidence="10">
        <text>5-methyltetrahydropteroyltri-L-glutamate + L-homocysteine = tetrahydropteroyltri-L-glutamate + L-methionine</text>
        <dbReference type="Rhea" id="RHEA:21196"/>
        <dbReference type="ChEBI" id="CHEBI:57844"/>
        <dbReference type="ChEBI" id="CHEBI:58140"/>
        <dbReference type="ChEBI" id="CHEBI:58199"/>
        <dbReference type="ChEBI" id="CHEBI:58207"/>
        <dbReference type="EC" id="2.1.1.14"/>
    </reaction>
</comment>
<dbReference type="Pfam" id="PF01717">
    <property type="entry name" value="Meth_synt_2"/>
    <property type="match status" value="1"/>
</dbReference>
<evidence type="ECO:0000256" key="12">
    <source>
        <dbReference type="PIRSR" id="PIRSR000382-2"/>
    </source>
</evidence>
<feature type="binding site" evidence="12">
    <location>
        <position position="757"/>
    </location>
    <ligand>
        <name>Zn(2+)</name>
        <dbReference type="ChEBI" id="CHEBI:29105"/>
        <label>1</label>
        <note>catalytic</note>
    </ligand>
</feature>
<dbReference type="GO" id="GO:0009086">
    <property type="term" value="P:methionine biosynthetic process"/>
    <property type="evidence" value="ECO:0007669"/>
    <property type="project" value="UniProtKB-UniRule"/>
</dbReference>
<reference evidence="16 17" key="1">
    <citation type="submission" date="2017-05" db="EMBL/GenBank/DDBJ databases">
        <title>Vagococcus spp. assemblies.</title>
        <authorList>
            <person name="Gulvik C.A."/>
        </authorList>
    </citation>
    <scope>NUCLEOTIDE SEQUENCE [LARGE SCALE GENOMIC DNA]</scope>
    <source>
        <strain evidence="16 17">DSM 24756</strain>
    </source>
</reference>
<dbReference type="Gene3D" id="3.20.20.210">
    <property type="match status" value="2"/>
</dbReference>
<evidence type="ECO:0000256" key="8">
    <source>
        <dbReference type="ARBA" id="ARBA00022833"/>
    </source>
</evidence>
<feature type="binding site" evidence="10">
    <location>
        <position position="115"/>
    </location>
    <ligand>
        <name>5-methyltetrahydropteroyltri-L-glutamate</name>
        <dbReference type="ChEBI" id="CHEBI:58207"/>
    </ligand>
</feature>
<dbReference type="PIRSF" id="PIRSF000382">
    <property type="entry name" value="MeTrfase_B12_ind"/>
    <property type="match status" value="1"/>
</dbReference>
<dbReference type="InterPro" id="IPR006276">
    <property type="entry name" value="Cobalamin-indep_Met_synthase"/>
</dbReference>
<keyword evidence="10" id="KW-0677">Repeat</keyword>
<feature type="active site" description="Proton donor" evidence="10 13">
    <location>
        <position position="725"/>
    </location>
</feature>
<comment type="similarity">
    <text evidence="3 10">Belongs to the vitamin-B12 independent methionine synthase family.</text>
</comment>
<keyword evidence="17" id="KW-1185">Reference proteome</keyword>
<feature type="binding site" evidence="10 11">
    <location>
        <begin position="462"/>
        <end position="464"/>
    </location>
    <ligand>
        <name>L-methionine</name>
        <dbReference type="ChEBI" id="CHEBI:57844"/>
    </ligand>
</feature>
<dbReference type="UniPathway" id="UPA00051">
    <property type="reaction ID" value="UER00082"/>
</dbReference>
<comment type="caution">
    <text evidence="16">The sequence shown here is derived from an EMBL/GenBank/DDBJ whole genome shotgun (WGS) entry which is preliminary data.</text>
</comment>
<feature type="binding site" evidence="10 11">
    <location>
        <position position="630"/>
    </location>
    <ligand>
        <name>L-methionine</name>
        <dbReference type="ChEBI" id="CHEBI:57844"/>
    </ligand>
</feature>
<dbReference type="InterPro" id="IPR002629">
    <property type="entry name" value="Met_Synth_C/arc"/>
</dbReference>
<feature type="domain" description="Cobalamin-independent methionine synthase MetE C-terminal/archaeal" evidence="14">
    <location>
        <begin position="457"/>
        <end position="779"/>
    </location>
</feature>
<feature type="binding site" evidence="10 11">
    <location>
        <position position="592"/>
    </location>
    <ligand>
        <name>5-methyltetrahydropteroyltri-L-glutamate</name>
        <dbReference type="ChEBI" id="CHEBI:58207"/>
    </ligand>
</feature>
<feature type="domain" description="Cobalamin-independent methionine synthase MetE N-terminal" evidence="15">
    <location>
        <begin position="6"/>
        <end position="339"/>
    </location>
</feature>
<comment type="function">
    <text evidence="1 10">Catalyzes the transfer of a methyl group from 5-methyltetrahydrofolate to homocysteine resulting in methionine formation.</text>
</comment>
<dbReference type="EMBL" id="NGJZ01000001">
    <property type="protein sequence ID" value="RSU08181.1"/>
    <property type="molecule type" value="Genomic_DNA"/>
</dbReference>
<feature type="binding site" evidence="12">
    <location>
        <position position="672"/>
    </location>
    <ligand>
        <name>Zn(2+)</name>
        <dbReference type="ChEBI" id="CHEBI:29105"/>
        <label>1</label>
        <note>catalytic</note>
    </ligand>
</feature>
<dbReference type="InterPro" id="IPR013215">
    <property type="entry name" value="Cbl-indep_Met_Synth_N"/>
</dbReference>
<evidence type="ECO:0000256" key="1">
    <source>
        <dbReference type="ARBA" id="ARBA00002777"/>
    </source>
</evidence>
<evidence type="ECO:0000256" key="4">
    <source>
        <dbReference type="ARBA" id="ARBA00022603"/>
    </source>
</evidence>
<feature type="binding site" evidence="10">
    <location>
        <position position="515"/>
    </location>
    <ligand>
        <name>L-homocysteine</name>
        <dbReference type="ChEBI" id="CHEBI:58199"/>
    </ligand>
</feature>
<dbReference type="CDD" id="cd03312">
    <property type="entry name" value="CIMS_N_terminal_like"/>
    <property type="match status" value="1"/>
</dbReference>
<dbReference type="OrthoDB" id="244285at2"/>
<feature type="binding site" evidence="10">
    <location>
        <begin position="18"/>
        <end position="21"/>
    </location>
    <ligand>
        <name>5-methyltetrahydropteroyltri-L-glutamate</name>
        <dbReference type="ChEBI" id="CHEBI:58207"/>
    </ligand>
</feature>
<dbReference type="Pfam" id="PF08267">
    <property type="entry name" value="Meth_synt_1"/>
    <property type="match status" value="1"/>
</dbReference>
<dbReference type="EC" id="2.1.1.14" evidence="10"/>
<feature type="binding site" evidence="10 11">
    <location>
        <position position="630"/>
    </location>
    <ligand>
        <name>L-homocysteine</name>
        <dbReference type="ChEBI" id="CHEBI:58199"/>
    </ligand>
</feature>
<gene>
    <name evidence="10" type="primary">metE</name>
    <name evidence="16" type="ORF">CBF30_02755</name>
</gene>
<evidence type="ECO:0000256" key="10">
    <source>
        <dbReference type="HAMAP-Rule" id="MF_00172"/>
    </source>
</evidence>
<comment type="cofactor">
    <cofactor evidence="12">
        <name>Zn(2+)</name>
        <dbReference type="ChEBI" id="CHEBI:29105"/>
    </cofactor>
    <text evidence="12">Binds 2 Zn(2+) ions per subunit.</text>
</comment>
<feature type="binding site" evidence="12">
    <location>
        <position position="696"/>
    </location>
    <ligand>
        <name>Zn(2+)</name>
        <dbReference type="ChEBI" id="CHEBI:29105"/>
        <label>1</label>
        <note>catalytic</note>
    </ligand>
</feature>
<dbReference type="GO" id="GO:0032259">
    <property type="term" value="P:methylation"/>
    <property type="evidence" value="ECO:0007669"/>
    <property type="project" value="UniProtKB-KW"/>
</dbReference>
<evidence type="ECO:0000256" key="6">
    <source>
        <dbReference type="ARBA" id="ARBA00022679"/>
    </source>
</evidence>
<keyword evidence="8 10" id="KW-0862">Zinc</keyword>
<feature type="binding site" evidence="10">
    <location>
        <position position="674"/>
    </location>
    <ligand>
        <name>Zn(2+)</name>
        <dbReference type="ChEBI" id="CHEBI:29105"/>
        <note>catalytic</note>
    </ligand>
</feature>
<dbReference type="CDD" id="cd03311">
    <property type="entry name" value="CIMS_C_terminal_like"/>
    <property type="match status" value="1"/>
</dbReference>
<dbReference type="PANTHER" id="PTHR30519">
    <property type="entry name" value="5-METHYLTETRAHYDROPTEROYLTRIGLUTAMATE--HOMOCYSTEINE METHYLTRANSFERASE"/>
    <property type="match status" value="1"/>
</dbReference>
<evidence type="ECO:0000256" key="5">
    <source>
        <dbReference type="ARBA" id="ARBA00022605"/>
    </source>
</evidence>
<dbReference type="RefSeq" id="WP_126822534.1">
    <property type="nucleotide sequence ID" value="NZ_JBHLWU010000001.1"/>
</dbReference>
<dbReference type="Proteomes" id="UP000288669">
    <property type="component" value="Unassembled WGS sequence"/>
</dbReference>
<feature type="binding site" evidence="10">
    <location>
        <position position="696"/>
    </location>
    <ligand>
        <name>Zn(2+)</name>
        <dbReference type="ChEBI" id="CHEBI:29105"/>
        <note>catalytic</note>
    </ligand>
</feature>
<feature type="binding site" evidence="10">
    <location>
        <position position="757"/>
    </location>
    <ligand>
        <name>Zn(2+)</name>
        <dbReference type="ChEBI" id="CHEBI:29105"/>
        <note>catalytic</note>
    </ligand>
</feature>
<protein>
    <recommendedName>
        <fullName evidence="10">5-methyltetrahydropteroyltriglutamate--homocysteine methyltransferase</fullName>
        <ecNumber evidence="10">2.1.1.14</ecNumber>
    </recommendedName>
    <alternativeName>
        <fullName evidence="10">Cobalamin-independent methionine synthase</fullName>
    </alternativeName>
    <alternativeName>
        <fullName evidence="10">Methionine synthase, vitamin-B12 independent isozyme</fullName>
    </alternativeName>
</protein>
<dbReference type="GO" id="GO:0008270">
    <property type="term" value="F:zinc ion binding"/>
    <property type="evidence" value="ECO:0007669"/>
    <property type="project" value="InterPro"/>
</dbReference>
<dbReference type="NCBIfam" id="NF003556">
    <property type="entry name" value="PRK05222.1"/>
    <property type="match status" value="1"/>
</dbReference>
<dbReference type="AlphaFoldDB" id="A0A430AJB0"/>
<evidence type="ECO:0000256" key="13">
    <source>
        <dbReference type="PIRSR" id="PIRSR000382-3"/>
    </source>
</evidence>
<name>A0A430AJB0_9ENTE</name>
<comment type="cofactor">
    <cofactor evidence="10">
        <name>Zn(2+)</name>
        <dbReference type="ChEBI" id="CHEBI:29105"/>
    </cofactor>
    <text evidence="10">Binds 1 zinc ion per subunit.</text>
</comment>
<feature type="binding site" evidence="10 11">
    <location>
        <begin position="462"/>
        <end position="464"/>
    </location>
    <ligand>
        <name>L-homocysteine</name>
        <dbReference type="ChEBI" id="CHEBI:58199"/>
    </ligand>
</feature>
<feature type="binding site" evidence="10">
    <location>
        <position position="636"/>
    </location>
    <ligand>
        <name>5-methyltetrahydropteroyltri-L-glutamate</name>
        <dbReference type="ChEBI" id="CHEBI:58207"/>
    </ligand>
</feature>
<keyword evidence="6 10" id="KW-0808">Transferase</keyword>
<accession>A0A430AJB0</accession>
<dbReference type="NCBIfam" id="TIGR01371">
    <property type="entry name" value="met_syn_B12ind"/>
    <property type="match status" value="1"/>
</dbReference>
<feature type="binding site" evidence="10 11">
    <location>
        <position position="515"/>
    </location>
    <ligand>
        <name>L-methionine</name>
        <dbReference type="ChEBI" id="CHEBI:57844"/>
    </ligand>
</feature>
<keyword evidence="5 10" id="KW-0028">Amino-acid biosynthesis</keyword>
<proteinExistence type="inferred from homology"/>
<dbReference type="InterPro" id="IPR038071">
    <property type="entry name" value="UROD/MetE-like_sf"/>
</dbReference>
<comment type="caution">
    <text evidence="10">Lacks conserved residue(s) required for the propagation of feature annotation.</text>
</comment>
<sequence length="791" mass="91008">MGNVISSNLGYPRLGEKREWKHALEDYWSHKISQEEFVKRTKEVRLSNLKKQQELGIELIPVGDFSYYDHVLDTSFMFGVIPKRFQAKNEAHDQLDTYFSIARGTKQAIASEMTKWFNTNYHYIVPELEDFAPHLVENRPLKYYLEAKEELGIEGKPVLVGPITFLKLAKTYKEDEPESETSTCSCGHAHVLETAKCDARILQDLVDKFLPLYKQVLRELEDSGVEYVQLDEPILVTEYDQAELAVIKSTYQELQEAAPKLKIILQTYFESLTHYQEIVALPVAGIGLDFVHDFGENLAALSQYGFPKDKILAAGVIDGRNVWRSNLHAQQKLVKSIVEYAPEVELILQPSNSLLHVPVTKKNEPQLDSILLNGLSFADEKLNEIVLLTQSVQHTAPTNSLLDESKRAVDQLNQSEHRNHPEVQKELRDLKNLKNERHSIYNKRIQKQHKNLALPLLPTTTIGSFPQTQIVRQTRASWKKQEISNHEYEEFIQREIKRWIQIQEELELDVLVHGEFERTDMVEYFGQKLSGFVPTLYGWVQSYGSRAVRPPLVYGDVSFVEPITVKETVYAQSLTEKPVKGMLTAPITIINWSFVRDDIPKADVANQIGLALRKEVNHLEKAGIHIIQVDEPALREGLPLKKKRWAKYLKDAVYSFKLTTTGVKDETQIHTHMCYAEFEDIMETIRDLDADVISIETSRSQGEIIASFEEFHYDKEIGLGVYDIHSPRVPEVSEIKQNIKRALKVIPENQFWINPDCGLKTRKEEETIAALRKMVQATKEIRQEYEEKSQK</sequence>
<keyword evidence="9 10" id="KW-0486">Methionine biosynthesis</keyword>
<dbReference type="HAMAP" id="MF_00172">
    <property type="entry name" value="Meth_synth"/>
    <property type="match status" value="1"/>
</dbReference>
<feature type="binding site" evidence="12">
    <location>
        <position position="674"/>
    </location>
    <ligand>
        <name>Zn(2+)</name>
        <dbReference type="ChEBI" id="CHEBI:29105"/>
        <label>1</label>
        <note>catalytic</note>
    </ligand>
</feature>
<dbReference type="GO" id="GO:0003871">
    <property type="term" value="F:5-methyltetrahydropteroyltriglutamate-homocysteine S-methyltransferase activity"/>
    <property type="evidence" value="ECO:0007669"/>
    <property type="project" value="UniProtKB-UniRule"/>
</dbReference>
<evidence type="ECO:0000313" key="17">
    <source>
        <dbReference type="Proteomes" id="UP000288669"/>
    </source>
</evidence>
<evidence type="ECO:0000259" key="14">
    <source>
        <dbReference type="Pfam" id="PF01717"/>
    </source>
</evidence>
<dbReference type="SUPFAM" id="SSF51726">
    <property type="entry name" value="UROD/MetE-like"/>
    <property type="match status" value="2"/>
</dbReference>
<feature type="binding site" evidence="11">
    <location>
        <position position="21"/>
    </location>
    <ligand>
        <name>5-methyltetrahydropteroyltri-L-glutamate</name>
        <dbReference type="ChEBI" id="CHEBI:58207"/>
    </ligand>
</feature>
<evidence type="ECO:0000256" key="2">
    <source>
        <dbReference type="ARBA" id="ARBA00004681"/>
    </source>
</evidence>
<evidence type="ECO:0000256" key="7">
    <source>
        <dbReference type="ARBA" id="ARBA00022723"/>
    </source>
</evidence>
<evidence type="ECO:0000256" key="9">
    <source>
        <dbReference type="ARBA" id="ARBA00023167"/>
    </source>
</evidence>
<evidence type="ECO:0000259" key="15">
    <source>
        <dbReference type="Pfam" id="PF08267"/>
    </source>
</evidence>
<keyword evidence="4 10" id="KW-0489">Methyltransferase</keyword>
<evidence type="ECO:0000256" key="3">
    <source>
        <dbReference type="ARBA" id="ARBA00009553"/>
    </source>
</evidence>
<evidence type="ECO:0000313" key="16">
    <source>
        <dbReference type="EMBL" id="RSU08181.1"/>
    </source>
</evidence>
<organism evidence="16 17">
    <name type="scientific">Vagococcus entomophilus</name>
    <dbReference type="NCBI Taxonomy" id="1160095"/>
    <lineage>
        <taxon>Bacteria</taxon>
        <taxon>Bacillati</taxon>
        <taxon>Bacillota</taxon>
        <taxon>Bacilli</taxon>
        <taxon>Lactobacillales</taxon>
        <taxon>Enterococcaceae</taxon>
        <taxon>Vagococcus</taxon>
    </lineage>
</organism>
<feature type="binding site" evidence="12">
    <location>
        <position position="687"/>
    </location>
    <ligand>
        <name>Zn(2+)</name>
        <dbReference type="ChEBI" id="CHEBI:29105"/>
        <label>1</label>
        <note>catalytic</note>
    </ligand>
</feature>
<feature type="binding site" evidence="11">
    <location>
        <position position="120"/>
    </location>
    <ligand>
        <name>5-methyltetrahydropteroyltri-L-glutamate</name>
        <dbReference type="ChEBI" id="CHEBI:58207"/>
    </ligand>
</feature>
<evidence type="ECO:0000256" key="11">
    <source>
        <dbReference type="PIRSR" id="PIRSR000382-1"/>
    </source>
</evidence>
<keyword evidence="7 10" id="KW-0479">Metal-binding</keyword>
<feature type="binding site" evidence="10">
    <location>
        <position position="672"/>
    </location>
    <ligand>
        <name>Zn(2+)</name>
        <dbReference type="ChEBI" id="CHEBI:29105"/>
        <note>catalytic</note>
    </ligand>
</feature>
<comment type="pathway">
    <text evidence="2 10">Amino-acid biosynthesis; L-methionine biosynthesis via de novo pathway; L-methionine from L-homocysteine (MetE route): step 1/1.</text>
</comment>